<dbReference type="RefSeq" id="WP_344076960.1">
    <property type="nucleotide sequence ID" value="NZ_BAAALS010000003.1"/>
</dbReference>
<dbReference type="Gene3D" id="3.40.50.970">
    <property type="match status" value="1"/>
</dbReference>
<dbReference type="InterPro" id="IPR051157">
    <property type="entry name" value="PDH/Transketolase"/>
</dbReference>
<dbReference type="InterPro" id="IPR009014">
    <property type="entry name" value="Transketo_C/PFOR_II"/>
</dbReference>
<reference evidence="3" key="1">
    <citation type="journal article" date="2019" name="Int. J. Syst. Evol. Microbiol.">
        <title>The Global Catalogue of Microorganisms (GCM) 10K type strain sequencing project: providing services to taxonomists for standard genome sequencing and annotation.</title>
        <authorList>
            <consortium name="The Broad Institute Genomics Platform"/>
            <consortium name="The Broad Institute Genome Sequencing Center for Infectious Disease"/>
            <person name="Wu L."/>
            <person name="Ma J."/>
        </authorList>
    </citation>
    <scope>NUCLEOTIDE SEQUENCE [LARGE SCALE GENOMIC DNA]</scope>
    <source>
        <strain evidence="3">JCM 13249</strain>
    </source>
</reference>
<proteinExistence type="predicted"/>
<dbReference type="PANTHER" id="PTHR43825:SF5">
    <property type="entry name" value="HYPOTHETICAL TRANSKETOLASE FAMILY PROTEIN"/>
    <property type="match status" value="1"/>
</dbReference>
<dbReference type="CDD" id="cd07033">
    <property type="entry name" value="TPP_PYR_DXS_TK_like"/>
    <property type="match status" value="1"/>
</dbReference>
<dbReference type="EMBL" id="BAAALS010000003">
    <property type="protein sequence ID" value="GAA1739698.1"/>
    <property type="molecule type" value="Genomic_DNA"/>
</dbReference>
<keyword evidence="3" id="KW-1185">Reference proteome</keyword>
<evidence type="ECO:0000313" key="3">
    <source>
        <dbReference type="Proteomes" id="UP001500655"/>
    </source>
</evidence>
<dbReference type="InterPro" id="IPR029061">
    <property type="entry name" value="THDP-binding"/>
</dbReference>
<dbReference type="InterPro" id="IPR005475">
    <property type="entry name" value="Transketolase-like_Pyr-bd"/>
</dbReference>
<dbReference type="Proteomes" id="UP001500655">
    <property type="component" value="Unassembled WGS sequence"/>
</dbReference>
<sequence length="324" mass="33090">MTAPAAAPPSSREAYRDTLTELMPGDERLVCLDSDTGLFSNVDFGSAAGRYLNVGIAEHTLMGAAAGLARSGRMPFVNTMAAFASARALDAVKVDIALTNAPVRIAATHSGVSAGHLGPTHHALEDLAVMRTLPNMTVVVPADAAQTRELVRQSLGVPGPVYLRLGRNATPDLPAGPPPCLGTVQQVRAGTDVAIVACGPYPVLAAIEAADLLHRDGISAAVLNAHTVKPLDTATILAAASVTGLVVTVEEHWAAGGLGSAVAEALSGTLPVPVHRVAMPDSFVGVAGGQRFLLDKAGITSTAISVKVRSALGRTTTSIGGERR</sequence>
<dbReference type="InterPro" id="IPR033248">
    <property type="entry name" value="Transketolase_C"/>
</dbReference>
<evidence type="ECO:0000313" key="2">
    <source>
        <dbReference type="EMBL" id="GAA1739698.1"/>
    </source>
</evidence>
<dbReference type="Pfam" id="PF02780">
    <property type="entry name" value="Transketolase_C"/>
    <property type="match status" value="1"/>
</dbReference>
<evidence type="ECO:0000259" key="1">
    <source>
        <dbReference type="SMART" id="SM00861"/>
    </source>
</evidence>
<protein>
    <submittedName>
        <fullName evidence="2">Transketolase family protein</fullName>
    </submittedName>
</protein>
<feature type="domain" description="Transketolase-like pyrimidine-binding" evidence="1">
    <location>
        <begin position="9"/>
        <end position="172"/>
    </location>
</feature>
<comment type="caution">
    <text evidence="2">The sequence shown here is derived from an EMBL/GenBank/DDBJ whole genome shotgun (WGS) entry which is preliminary data.</text>
</comment>
<name>A0ABP4VWD7_9ACTN</name>
<gene>
    <name evidence="2" type="ORF">GCM10009681_08190</name>
</gene>
<dbReference type="SUPFAM" id="SSF52922">
    <property type="entry name" value="TK C-terminal domain-like"/>
    <property type="match status" value="1"/>
</dbReference>
<dbReference type="PANTHER" id="PTHR43825">
    <property type="entry name" value="PYRUVATE DEHYDROGENASE E1 COMPONENT"/>
    <property type="match status" value="1"/>
</dbReference>
<accession>A0ABP4VWD7</accession>
<organism evidence="2 3">
    <name type="scientific">Luedemannella helvata</name>
    <dbReference type="NCBI Taxonomy" id="349315"/>
    <lineage>
        <taxon>Bacteria</taxon>
        <taxon>Bacillati</taxon>
        <taxon>Actinomycetota</taxon>
        <taxon>Actinomycetes</taxon>
        <taxon>Micromonosporales</taxon>
        <taxon>Micromonosporaceae</taxon>
        <taxon>Luedemannella</taxon>
    </lineage>
</organism>
<dbReference type="Pfam" id="PF02779">
    <property type="entry name" value="Transket_pyr"/>
    <property type="match status" value="1"/>
</dbReference>
<dbReference type="Gene3D" id="3.40.50.920">
    <property type="match status" value="1"/>
</dbReference>
<dbReference type="SUPFAM" id="SSF52518">
    <property type="entry name" value="Thiamin diphosphate-binding fold (THDP-binding)"/>
    <property type="match status" value="1"/>
</dbReference>
<dbReference type="SMART" id="SM00861">
    <property type="entry name" value="Transket_pyr"/>
    <property type="match status" value="1"/>
</dbReference>